<dbReference type="EMBL" id="JAPZBU010000005">
    <property type="protein sequence ID" value="KAJ5403351.1"/>
    <property type="molecule type" value="Genomic_DNA"/>
</dbReference>
<evidence type="ECO:0000256" key="5">
    <source>
        <dbReference type="ARBA" id="ARBA00023242"/>
    </source>
</evidence>
<keyword evidence="5" id="KW-0539">Nucleus</keyword>
<gene>
    <name evidence="7" type="ORF">N7509_003222</name>
</gene>
<name>A0A9W9W4M3_9EURO</name>
<dbReference type="Pfam" id="PF04082">
    <property type="entry name" value="Fungal_trans"/>
    <property type="match status" value="1"/>
</dbReference>
<evidence type="ECO:0000313" key="7">
    <source>
        <dbReference type="EMBL" id="KAJ5403351.1"/>
    </source>
</evidence>
<dbReference type="PANTHER" id="PTHR47338">
    <property type="entry name" value="ZN(II)2CYS6 TRANSCRIPTION FACTOR (EUROFUNG)-RELATED"/>
    <property type="match status" value="1"/>
</dbReference>
<dbReference type="CDD" id="cd12148">
    <property type="entry name" value="fungal_TF_MHR"/>
    <property type="match status" value="1"/>
</dbReference>
<comment type="caution">
    <text evidence="7">The sequence shown here is derived from an EMBL/GenBank/DDBJ whole genome shotgun (WGS) entry which is preliminary data.</text>
</comment>
<reference evidence="7" key="2">
    <citation type="journal article" date="2023" name="IMA Fungus">
        <title>Comparative genomic study of the Penicillium genus elucidates a diverse pangenome and 15 lateral gene transfer events.</title>
        <authorList>
            <person name="Petersen C."/>
            <person name="Sorensen T."/>
            <person name="Nielsen M.R."/>
            <person name="Sondergaard T.E."/>
            <person name="Sorensen J.L."/>
            <person name="Fitzpatrick D.A."/>
            <person name="Frisvad J.C."/>
            <person name="Nielsen K.L."/>
        </authorList>
    </citation>
    <scope>NUCLEOTIDE SEQUENCE</scope>
    <source>
        <strain evidence="7">IBT 29677</strain>
    </source>
</reference>
<keyword evidence="3" id="KW-0805">Transcription regulation</keyword>
<dbReference type="GO" id="GO:0008270">
    <property type="term" value="F:zinc ion binding"/>
    <property type="evidence" value="ECO:0007669"/>
    <property type="project" value="InterPro"/>
</dbReference>
<comment type="subcellular location">
    <subcellularLocation>
        <location evidence="1">Nucleus</location>
    </subcellularLocation>
</comment>
<dbReference type="GO" id="GO:0003677">
    <property type="term" value="F:DNA binding"/>
    <property type="evidence" value="ECO:0007669"/>
    <property type="project" value="InterPro"/>
</dbReference>
<reference evidence="7" key="1">
    <citation type="submission" date="2022-12" db="EMBL/GenBank/DDBJ databases">
        <authorList>
            <person name="Petersen C."/>
        </authorList>
    </citation>
    <scope>NUCLEOTIDE SEQUENCE</scope>
    <source>
        <strain evidence="7">IBT 29677</strain>
    </source>
</reference>
<dbReference type="GeneID" id="81366839"/>
<accession>A0A9W9W4M3</accession>
<keyword evidence="2" id="KW-0479">Metal-binding</keyword>
<dbReference type="SMART" id="SM00906">
    <property type="entry name" value="Fungal_trans"/>
    <property type="match status" value="1"/>
</dbReference>
<evidence type="ECO:0000256" key="3">
    <source>
        <dbReference type="ARBA" id="ARBA00023015"/>
    </source>
</evidence>
<evidence type="ECO:0000256" key="1">
    <source>
        <dbReference type="ARBA" id="ARBA00004123"/>
    </source>
</evidence>
<protein>
    <recommendedName>
        <fullName evidence="6">Xylanolytic transcriptional activator regulatory domain-containing protein</fullName>
    </recommendedName>
</protein>
<proteinExistence type="predicted"/>
<dbReference type="Proteomes" id="UP001147747">
    <property type="component" value="Unassembled WGS sequence"/>
</dbReference>
<dbReference type="InterPro" id="IPR007219">
    <property type="entry name" value="XnlR_reg_dom"/>
</dbReference>
<organism evidence="7 8">
    <name type="scientific">Penicillium cosmopolitanum</name>
    <dbReference type="NCBI Taxonomy" id="1131564"/>
    <lineage>
        <taxon>Eukaryota</taxon>
        <taxon>Fungi</taxon>
        <taxon>Dikarya</taxon>
        <taxon>Ascomycota</taxon>
        <taxon>Pezizomycotina</taxon>
        <taxon>Eurotiomycetes</taxon>
        <taxon>Eurotiomycetidae</taxon>
        <taxon>Eurotiales</taxon>
        <taxon>Aspergillaceae</taxon>
        <taxon>Penicillium</taxon>
    </lineage>
</organism>
<dbReference type="InterPro" id="IPR050815">
    <property type="entry name" value="TF_fung"/>
</dbReference>
<dbReference type="PANTHER" id="PTHR47338:SF4">
    <property type="entry name" value="ZN(II)2CYS6 TRANSCRIPTION FACTOR (EUROFUNG)"/>
    <property type="match status" value="1"/>
</dbReference>
<evidence type="ECO:0000313" key="8">
    <source>
        <dbReference type="Proteomes" id="UP001147747"/>
    </source>
</evidence>
<dbReference type="GO" id="GO:0005634">
    <property type="term" value="C:nucleus"/>
    <property type="evidence" value="ECO:0007669"/>
    <property type="project" value="UniProtKB-SubCell"/>
</dbReference>
<dbReference type="OrthoDB" id="424974at2759"/>
<keyword evidence="8" id="KW-1185">Reference proteome</keyword>
<keyword evidence="4" id="KW-0804">Transcription</keyword>
<sequence length="564" mass="62859">MATHRRVPSASPTPDKVFLEACDVYFQHCHNKPYGFFNAKLFKIKASQNKIPLHLRLALIACATRYSSRSQWKERKQSTIDGYARGAWELIMSSPDGLDGNEDVSLIQTLAILGVIDATAGRRRGAWVKIGMAVRISQDLNMMAEPCSQLSGLEQDERRNLFWSLYLLDRFVCCSFDRPPAIKDSDCLLNLPTTHGSSKSATPLTLRQLRSQRSHDMSHRFGMFGISIGLASALGRAVKCMMTKTPNSHAPWQNDSEFLAIYSDLEYLKELAVKNSPVLAEPGQPRSQSDMQDTDREQTAHMVLSHTVYHLAHCILSHPFLLALKIQNFQHSEIPPAWLEETRATCLVHAGSLVTVLVEAKAAGYMPVPSVYSYCILLASTIHAFYLYSDSSAISASSAEYLRTALDYLGEISELWGNAQMMANALKSFVIQCSRYSDILLCHKPRLHELTQTETTILTAVVDYWTMMDPRNPVFDLAPFNADNFPDFSDTEFGYLTPPTSSALGGISSSGGGSDYSINKEGHSIDPDILLHYPVSMMSPIASEDGGSPRWDWDHELDSLVERK</sequence>
<dbReference type="GO" id="GO:0000981">
    <property type="term" value="F:DNA-binding transcription factor activity, RNA polymerase II-specific"/>
    <property type="evidence" value="ECO:0007669"/>
    <property type="project" value="InterPro"/>
</dbReference>
<evidence type="ECO:0000256" key="2">
    <source>
        <dbReference type="ARBA" id="ARBA00022723"/>
    </source>
</evidence>
<evidence type="ECO:0000256" key="4">
    <source>
        <dbReference type="ARBA" id="ARBA00023163"/>
    </source>
</evidence>
<dbReference type="RefSeq" id="XP_056490593.1">
    <property type="nucleotide sequence ID" value="XM_056627859.1"/>
</dbReference>
<evidence type="ECO:0000259" key="6">
    <source>
        <dbReference type="SMART" id="SM00906"/>
    </source>
</evidence>
<feature type="domain" description="Xylanolytic transcriptional activator regulatory" evidence="6">
    <location>
        <begin position="126"/>
        <end position="198"/>
    </location>
</feature>
<dbReference type="AlphaFoldDB" id="A0A9W9W4M3"/>
<dbReference type="GO" id="GO:0006351">
    <property type="term" value="P:DNA-templated transcription"/>
    <property type="evidence" value="ECO:0007669"/>
    <property type="project" value="InterPro"/>
</dbReference>